<dbReference type="EMBL" id="CP095009">
    <property type="protein sequence ID" value="UOO97291.1"/>
    <property type="molecule type" value="Genomic_DNA"/>
</dbReference>
<keyword evidence="4" id="KW-1185">Reference proteome</keyword>
<dbReference type="InterPro" id="IPR036390">
    <property type="entry name" value="WH_DNA-bd_sf"/>
</dbReference>
<dbReference type="AlphaFoldDB" id="A0AAV3SGJ3"/>
<geneLocation type="plasmid" evidence="3 4">
    <name>unnamed4</name>
</geneLocation>
<protein>
    <recommendedName>
        <fullName evidence="1">Transcription regulator TrmB N-terminal domain-containing protein</fullName>
    </recommendedName>
</protein>
<evidence type="ECO:0000313" key="4">
    <source>
        <dbReference type="Proteomes" id="UP000830542"/>
    </source>
</evidence>
<evidence type="ECO:0000259" key="1">
    <source>
        <dbReference type="Pfam" id="PF01978"/>
    </source>
</evidence>
<organism evidence="2 5">
    <name type="scientific">Halococcus dombrowskii</name>
    <dbReference type="NCBI Taxonomy" id="179637"/>
    <lineage>
        <taxon>Archaea</taxon>
        <taxon>Methanobacteriati</taxon>
        <taxon>Methanobacteriota</taxon>
        <taxon>Stenosarchaea group</taxon>
        <taxon>Halobacteria</taxon>
        <taxon>Halobacteriales</taxon>
        <taxon>Halococcaceae</taxon>
        <taxon>Halococcus</taxon>
    </lineage>
</organism>
<dbReference type="Proteomes" id="UP000830542">
    <property type="component" value="Plasmid unnamed4"/>
</dbReference>
<dbReference type="Proteomes" id="UP001500962">
    <property type="component" value="Unassembled WGS sequence"/>
</dbReference>
<feature type="domain" description="Transcription regulator TrmB N-terminal" evidence="1">
    <location>
        <begin position="36"/>
        <end position="109"/>
    </location>
</feature>
<dbReference type="Pfam" id="PF01978">
    <property type="entry name" value="TrmB"/>
    <property type="match status" value="1"/>
</dbReference>
<dbReference type="RefSeq" id="WP_244706810.1">
    <property type="nucleotide sequence ID" value="NZ_BAAADN010000031.1"/>
</dbReference>
<accession>A0AAV3SGJ3</accession>
<sequence>MGDTDTVTESDIAPLAEQKEISEIFREPSPAQEALLSVFNLQESHIRAYVAVVEHPESRVDDIAEVVDRHRRYVAKSLRALFDAGLVNRERMTFDSGGVGHVYWPVAPEQVKSHFQNELREWLIDAQAEISKIDRRIETDTDSLCCGSENED</sequence>
<name>A0AAV3SGJ3_HALDO</name>
<reference evidence="2" key="3">
    <citation type="submission" date="2023-12" db="EMBL/GenBank/DDBJ databases">
        <authorList>
            <person name="Sun Q."/>
            <person name="Inoue M."/>
        </authorList>
    </citation>
    <scope>NUCLEOTIDE SEQUENCE</scope>
    <source>
        <strain evidence="2">JCM 12289</strain>
    </source>
</reference>
<keyword evidence="3" id="KW-0614">Plasmid</keyword>
<dbReference type="SUPFAM" id="SSF46785">
    <property type="entry name" value="Winged helix' DNA-binding domain"/>
    <property type="match status" value="1"/>
</dbReference>
<evidence type="ECO:0000313" key="2">
    <source>
        <dbReference type="EMBL" id="GAA0464702.1"/>
    </source>
</evidence>
<dbReference type="InterPro" id="IPR002831">
    <property type="entry name" value="Tscrpt_reg_TrmB_N"/>
</dbReference>
<dbReference type="Gene3D" id="1.10.10.10">
    <property type="entry name" value="Winged helix-like DNA-binding domain superfamily/Winged helix DNA-binding domain"/>
    <property type="match status" value="1"/>
</dbReference>
<proteinExistence type="predicted"/>
<evidence type="ECO:0000313" key="3">
    <source>
        <dbReference type="EMBL" id="UOO97291.1"/>
    </source>
</evidence>
<reference evidence="3" key="2">
    <citation type="submission" date="2022-04" db="EMBL/GenBank/DDBJ databases">
        <title>Sequencing and genomic assembly of Halococcus dombrowskii.</title>
        <authorList>
            <person name="Lim S.W."/>
            <person name="MacLea K.S."/>
        </authorList>
    </citation>
    <scope>NUCLEOTIDE SEQUENCE</scope>
    <source>
        <strain evidence="3">H4</strain>
        <plasmid evidence="3">unnamed4</plasmid>
    </source>
</reference>
<dbReference type="EMBL" id="BAAADN010000031">
    <property type="protein sequence ID" value="GAA0464702.1"/>
    <property type="molecule type" value="Genomic_DNA"/>
</dbReference>
<dbReference type="KEGG" id="hdo:MUK72_19260"/>
<dbReference type="InterPro" id="IPR036388">
    <property type="entry name" value="WH-like_DNA-bd_sf"/>
</dbReference>
<evidence type="ECO:0000313" key="5">
    <source>
        <dbReference type="Proteomes" id="UP001500962"/>
    </source>
</evidence>
<gene>
    <name evidence="2" type="ORF">GCM10008985_21980</name>
    <name evidence="3" type="ORF">MUK72_19260</name>
</gene>
<dbReference type="GeneID" id="71764034"/>
<reference evidence="2" key="1">
    <citation type="journal article" date="2014" name="Int. J. Syst. Evol. Microbiol.">
        <title>Complete genome sequence of Corynebacterium casei LMG S-19264T (=DSM 44701T), isolated from a smear-ripened cheese.</title>
        <authorList>
            <consortium name="US DOE Joint Genome Institute (JGI-PGF)"/>
            <person name="Walter F."/>
            <person name="Albersmeier A."/>
            <person name="Kalinowski J."/>
            <person name="Ruckert C."/>
        </authorList>
    </citation>
    <scope>NUCLEOTIDE SEQUENCE</scope>
    <source>
        <strain evidence="2">JCM 12289</strain>
    </source>
</reference>